<evidence type="ECO:0000256" key="2">
    <source>
        <dbReference type="SAM" id="SignalP"/>
    </source>
</evidence>
<proteinExistence type="predicted"/>
<dbReference type="EMBL" id="SAIY01000003">
    <property type="protein sequence ID" value="NGM13063.1"/>
    <property type="molecule type" value="Genomic_DNA"/>
</dbReference>
<keyword evidence="5" id="KW-1185">Reference proteome</keyword>
<gene>
    <name evidence="4" type="ORF">ENC19_10530</name>
</gene>
<dbReference type="AlphaFoldDB" id="A0A6M1L7A0"/>
<dbReference type="InterPro" id="IPR005183">
    <property type="entry name" value="DUF305_CopM-like"/>
</dbReference>
<protein>
    <submittedName>
        <fullName evidence="4">DUF305 domain-containing protein</fullName>
    </submittedName>
</protein>
<evidence type="ECO:0000256" key="1">
    <source>
        <dbReference type="SAM" id="MobiDB-lite"/>
    </source>
</evidence>
<sequence>MRGGPLAALFAALLLVAGCDAGTSPIIGTPTTTGPAPPSTGPPTALAPPAGASPTAVPSGTTGQFSATDIAWLQLTVAMAERLLPMLDLVPDRTADPAWRRLATRIETSERAHLTRSRRLLTDSGAPVVNPHEGHDMPGMITAAELTALRSATGQQFHHRLAGHLRAHLTQSVRLATAEQRVGAHPATTALAAVVVRDDTADLDQLDHLHRPSTSSPRQPRA</sequence>
<dbReference type="InterPro" id="IPR012347">
    <property type="entry name" value="Ferritin-like"/>
</dbReference>
<accession>A0A6M1L7A0</accession>
<reference evidence="4 5" key="1">
    <citation type="submission" date="2020-02" db="EMBL/GenBank/DDBJ databases">
        <title>Draft Genome Sequence of Verrucosispora sp. Strain CWR15, Isolated from Gulf of Mexico Sponge.</title>
        <authorList>
            <person name="Kennedy S.J."/>
            <person name="Cella E."/>
            <person name="Azarian T."/>
            <person name="Baker B.J."/>
            <person name="Shaw L.N."/>
        </authorList>
    </citation>
    <scope>NUCLEOTIDE SEQUENCE [LARGE SCALE GENOMIC DNA]</scope>
    <source>
        <strain evidence="4 5">CWR15</strain>
    </source>
</reference>
<feature type="signal peptide" evidence="2">
    <location>
        <begin position="1"/>
        <end position="21"/>
    </location>
</feature>
<feature type="region of interest" description="Disordered" evidence="1">
    <location>
        <begin position="27"/>
        <end position="61"/>
    </location>
</feature>
<comment type="caution">
    <text evidence="4">The sequence shown here is derived from an EMBL/GenBank/DDBJ whole genome shotgun (WGS) entry which is preliminary data.</text>
</comment>
<dbReference type="Gene3D" id="1.20.1260.10">
    <property type="match status" value="1"/>
</dbReference>
<organism evidence="4 5">
    <name type="scientific">Verrucosispora sioxanthis</name>
    <dbReference type="NCBI Taxonomy" id="2499994"/>
    <lineage>
        <taxon>Bacteria</taxon>
        <taxon>Bacillati</taxon>
        <taxon>Actinomycetota</taxon>
        <taxon>Actinomycetes</taxon>
        <taxon>Micromonosporales</taxon>
        <taxon>Micromonosporaceae</taxon>
        <taxon>Micromonospora</taxon>
    </lineage>
</organism>
<feature type="compositionally biased region" description="Low complexity" evidence="1">
    <location>
        <begin position="42"/>
        <end position="56"/>
    </location>
</feature>
<dbReference type="PROSITE" id="PS51257">
    <property type="entry name" value="PROKAR_LIPOPROTEIN"/>
    <property type="match status" value="1"/>
</dbReference>
<evidence type="ECO:0000313" key="5">
    <source>
        <dbReference type="Proteomes" id="UP000478148"/>
    </source>
</evidence>
<evidence type="ECO:0000259" key="3">
    <source>
        <dbReference type="Pfam" id="PF03713"/>
    </source>
</evidence>
<dbReference type="RefSeq" id="WP_164447002.1">
    <property type="nucleotide sequence ID" value="NZ_SAIY01000003.1"/>
</dbReference>
<feature type="domain" description="DUF305" evidence="3">
    <location>
        <begin position="84"/>
        <end position="208"/>
    </location>
</feature>
<keyword evidence="2" id="KW-0732">Signal</keyword>
<name>A0A6M1L7A0_9ACTN</name>
<dbReference type="Proteomes" id="UP000478148">
    <property type="component" value="Unassembled WGS sequence"/>
</dbReference>
<feature type="chain" id="PRO_5038526300" evidence="2">
    <location>
        <begin position="22"/>
        <end position="222"/>
    </location>
</feature>
<dbReference type="Pfam" id="PF03713">
    <property type="entry name" value="DUF305"/>
    <property type="match status" value="1"/>
</dbReference>
<evidence type="ECO:0000313" key="4">
    <source>
        <dbReference type="EMBL" id="NGM13063.1"/>
    </source>
</evidence>